<name>D1AJU5_SEBTE</name>
<accession>D1AJU5</accession>
<gene>
    <name evidence="1" type="ordered locus">Sterm_0117</name>
</gene>
<keyword evidence="2" id="KW-1185">Reference proteome</keyword>
<dbReference type="KEGG" id="str:Sterm_0117"/>
<dbReference type="EMBL" id="CP001739">
    <property type="protein sequence ID" value="ACZ07002.1"/>
    <property type="molecule type" value="Genomic_DNA"/>
</dbReference>
<sequence>MPKLDEKSVINLAEEYIKKYKLHKGFPEYKFQFIRFSPSPSLYSDEPIWEVAYDAEGWDDLQHSIIISDTEQIALCVSGFQPVWLPKEFQEKEEKLTKREKRLKRKGELPDYKIDSYAFTSKYPCLYVDFNEIISDDCVLLSQNSVKSDFWGNPVLLREGLKVIGYMQDENTGGMRDDLIVSGVCTRNTTDIFLHVRWLLKFDSKIHFISDLEKEDIKI</sequence>
<dbReference type="Proteomes" id="UP000000845">
    <property type="component" value="Chromosome"/>
</dbReference>
<dbReference type="STRING" id="526218.Sterm_0117"/>
<dbReference type="HOGENOM" id="CLU_1260707_0_0_0"/>
<organism evidence="1 2">
    <name type="scientific">Sebaldella termitidis (strain ATCC 33386 / NCTC 11300)</name>
    <dbReference type="NCBI Taxonomy" id="526218"/>
    <lineage>
        <taxon>Bacteria</taxon>
        <taxon>Fusobacteriati</taxon>
        <taxon>Fusobacteriota</taxon>
        <taxon>Fusobacteriia</taxon>
        <taxon>Fusobacteriales</taxon>
        <taxon>Leptotrichiaceae</taxon>
        <taxon>Sebaldella</taxon>
    </lineage>
</organism>
<dbReference type="AlphaFoldDB" id="D1AJU5"/>
<proteinExistence type="predicted"/>
<dbReference type="RefSeq" id="WP_012859602.1">
    <property type="nucleotide sequence ID" value="NC_013517.1"/>
</dbReference>
<evidence type="ECO:0000313" key="2">
    <source>
        <dbReference type="Proteomes" id="UP000000845"/>
    </source>
</evidence>
<evidence type="ECO:0000313" key="1">
    <source>
        <dbReference type="EMBL" id="ACZ07002.1"/>
    </source>
</evidence>
<reference evidence="2" key="1">
    <citation type="submission" date="2009-09" db="EMBL/GenBank/DDBJ databases">
        <title>The complete chromosome of Sebaldella termitidis ATCC 33386.</title>
        <authorList>
            <consortium name="US DOE Joint Genome Institute (JGI-PGF)"/>
            <person name="Lucas S."/>
            <person name="Copeland A."/>
            <person name="Lapidus A."/>
            <person name="Glavina del Rio T."/>
            <person name="Dalin E."/>
            <person name="Tice H."/>
            <person name="Bruce D."/>
            <person name="Goodwin L."/>
            <person name="Pitluck S."/>
            <person name="Kyrpides N."/>
            <person name="Mavromatis K."/>
            <person name="Ivanova N."/>
            <person name="Mikhailova N."/>
            <person name="Sims D."/>
            <person name="Meincke L."/>
            <person name="Brettin T."/>
            <person name="Detter J.C."/>
            <person name="Han C."/>
            <person name="Larimer F."/>
            <person name="Land M."/>
            <person name="Hauser L."/>
            <person name="Markowitz V."/>
            <person name="Cheng J.F."/>
            <person name="Hugenholtz P."/>
            <person name="Woyke T."/>
            <person name="Wu D."/>
            <person name="Eisen J.A."/>
        </authorList>
    </citation>
    <scope>NUCLEOTIDE SEQUENCE [LARGE SCALE GENOMIC DNA]</scope>
    <source>
        <strain evidence="2">ATCC 33386 / NCTC 11300</strain>
    </source>
</reference>
<reference evidence="1 2" key="2">
    <citation type="journal article" date="2010" name="Stand. Genomic Sci.">
        <title>Complete genome sequence of Sebaldella termitidis type strain (NCTC 11300).</title>
        <authorList>
            <person name="Harmon-Smith M."/>
            <person name="Celia L."/>
            <person name="Chertkov O."/>
            <person name="Lapidus A."/>
            <person name="Copeland A."/>
            <person name="Glavina Del Rio T."/>
            <person name="Nolan M."/>
            <person name="Lucas S."/>
            <person name="Tice H."/>
            <person name="Cheng J.F."/>
            <person name="Han C."/>
            <person name="Detter J.C."/>
            <person name="Bruce D."/>
            <person name="Goodwin L."/>
            <person name="Pitluck S."/>
            <person name="Pati A."/>
            <person name="Liolios K."/>
            <person name="Ivanova N."/>
            <person name="Mavromatis K."/>
            <person name="Mikhailova N."/>
            <person name="Chen A."/>
            <person name="Palaniappan K."/>
            <person name="Land M."/>
            <person name="Hauser L."/>
            <person name="Chang Y.J."/>
            <person name="Jeffries C.D."/>
            <person name="Brettin T."/>
            <person name="Goker M."/>
            <person name="Beck B."/>
            <person name="Bristow J."/>
            <person name="Eisen J.A."/>
            <person name="Markowitz V."/>
            <person name="Hugenholtz P."/>
            <person name="Kyrpides N.C."/>
            <person name="Klenk H.P."/>
            <person name="Chen F."/>
        </authorList>
    </citation>
    <scope>NUCLEOTIDE SEQUENCE [LARGE SCALE GENOMIC DNA]</scope>
    <source>
        <strain evidence="2">ATCC 33386 / NCTC 11300</strain>
    </source>
</reference>
<protein>
    <submittedName>
        <fullName evidence="1">Uncharacterized protein</fullName>
    </submittedName>
</protein>
<dbReference type="eggNOG" id="ENOG5033EWC">
    <property type="taxonomic scope" value="Bacteria"/>
</dbReference>